<dbReference type="NCBIfam" id="NF035937">
    <property type="entry name" value="EboA_family"/>
    <property type="match status" value="1"/>
</dbReference>
<dbReference type="EMBL" id="JYON01000001">
    <property type="protein sequence ID" value="KJH73354.1"/>
    <property type="molecule type" value="Genomic_DNA"/>
</dbReference>
<comment type="caution">
    <text evidence="1">The sequence shown here is derived from an EMBL/GenBank/DDBJ whole genome shotgun (WGS) entry which is preliminary data.</text>
</comment>
<dbReference type="STRING" id="1618023.UH38_00795"/>
<dbReference type="OrthoDB" id="325673at2"/>
<gene>
    <name evidence="1" type="ORF">UH38_00795</name>
</gene>
<dbReference type="AlphaFoldDB" id="A0A0D8ZY31"/>
<dbReference type="Proteomes" id="UP000032452">
    <property type="component" value="Unassembled WGS sequence"/>
</dbReference>
<protein>
    <recommendedName>
        <fullName evidence="3">EboA domain-containing protein</fullName>
    </recommendedName>
</protein>
<evidence type="ECO:0000313" key="2">
    <source>
        <dbReference type="Proteomes" id="UP000032452"/>
    </source>
</evidence>
<proteinExistence type="predicted"/>
<name>A0A0D8ZY31_9CYAN</name>
<dbReference type="PATRIC" id="fig|1618023.3.peg.1383"/>
<dbReference type="NCBIfam" id="NF035938">
    <property type="entry name" value="EboA_domain"/>
    <property type="match status" value="1"/>
</dbReference>
<evidence type="ECO:0000313" key="1">
    <source>
        <dbReference type="EMBL" id="KJH73354.1"/>
    </source>
</evidence>
<dbReference type="InterPro" id="IPR047715">
    <property type="entry name" value="EboA_dom"/>
</dbReference>
<accession>A0A0D8ZY31</accession>
<organism evidence="1 2">
    <name type="scientific">Aliterella atlantica CENA595</name>
    <dbReference type="NCBI Taxonomy" id="1618023"/>
    <lineage>
        <taxon>Bacteria</taxon>
        <taxon>Bacillati</taxon>
        <taxon>Cyanobacteriota</taxon>
        <taxon>Cyanophyceae</taxon>
        <taxon>Chroococcidiopsidales</taxon>
        <taxon>Aliterellaceae</taxon>
        <taxon>Aliterella</taxon>
    </lineage>
</organism>
<reference evidence="1 2" key="1">
    <citation type="submission" date="2015-02" db="EMBL/GenBank/DDBJ databases">
        <title>Draft genome of a novel marine cyanobacterium (Chroococcales) isolated from South Atlantic Ocean.</title>
        <authorList>
            <person name="Rigonato J."/>
            <person name="Alvarenga D.O."/>
            <person name="Branco L.H."/>
            <person name="Varani A.M."/>
            <person name="Brandini F.P."/>
            <person name="Fiore M.F."/>
        </authorList>
    </citation>
    <scope>NUCLEOTIDE SEQUENCE [LARGE SCALE GENOMIC DNA]</scope>
    <source>
        <strain evidence="1 2">CENA595</strain>
    </source>
</reference>
<evidence type="ECO:0008006" key="3">
    <source>
        <dbReference type="Google" id="ProtNLM"/>
    </source>
</evidence>
<sequence>MSSTIGVDLISTSDLLRRWLSQHITPEAYAWLDQKSQQIAQGAALRVFFTTFSAVPRYTGKQDLALTQAELQTAQAYRQGWNPQAWSVDQAARTLLLLALPQDEAKKYVLALEQVFTTADMGELVALYQALPLLPYPEKFRNRAAEGLRSNIVAVFNAIALRNPYPQEYFDDLAWNQMVLKALFVGSPLHQIQGLGDRANTQLGQMLTDYANERLAAHRSVSPELWQLVEICKK</sequence>
<dbReference type="InterPro" id="IPR047716">
    <property type="entry name" value="EboA"/>
</dbReference>
<dbReference type="RefSeq" id="WP_045052698.1">
    <property type="nucleotide sequence ID" value="NZ_CAWMDP010000017.1"/>
</dbReference>
<keyword evidence="2" id="KW-1185">Reference proteome</keyword>